<evidence type="ECO:0000256" key="4">
    <source>
        <dbReference type="ARBA" id="ARBA00023136"/>
    </source>
</evidence>
<dbReference type="Proteomes" id="UP001501509">
    <property type="component" value="Unassembled WGS sequence"/>
</dbReference>
<sequence length="285" mass="30359">MDFDDEAKLDSSQVEDARGGMSRGGLAVGGGAVGLLVLVVGLFFGIDLTGGGAPAQRPAQQAGSGVDLSAKCRTGADADQSDDCRIVGTVNSIQTYWSRTLRGYTPAKTQLFSQATQTGCGYATSDVGPFYCPNDRKVYLDLTFFKQLQEQFGAEGGPFAQAYVVGHEYGHHVQNLQGTLSRSRSSAKGAQSGSVRVELQADCYAGAWAKNAVSTGFLEQLTDTDIRQALSAAEAVGDDSIQRRTQGYVEPDGFTHGTSEQRRRWFTTGYESGDPRQCDTFSGGI</sequence>
<evidence type="ECO:0000256" key="5">
    <source>
        <dbReference type="SAM" id="MobiDB-lite"/>
    </source>
</evidence>
<dbReference type="InterPro" id="IPR007343">
    <property type="entry name" value="Uncharacterised_pept_Zn_put"/>
</dbReference>
<evidence type="ECO:0000256" key="6">
    <source>
        <dbReference type="SAM" id="Phobius"/>
    </source>
</evidence>
<feature type="region of interest" description="Disordered" evidence="5">
    <location>
        <begin position="1"/>
        <end position="21"/>
    </location>
</feature>
<proteinExistence type="predicted"/>
<keyword evidence="2 6" id="KW-0812">Transmembrane</keyword>
<evidence type="ECO:0000256" key="1">
    <source>
        <dbReference type="ARBA" id="ARBA00004167"/>
    </source>
</evidence>
<reference evidence="8" key="1">
    <citation type="journal article" date="2019" name="Int. J. Syst. Evol. Microbiol.">
        <title>The Global Catalogue of Microorganisms (GCM) 10K type strain sequencing project: providing services to taxonomists for standard genome sequencing and annotation.</title>
        <authorList>
            <consortium name="The Broad Institute Genomics Platform"/>
            <consortium name="The Broad Institute Genome Sequencing Center for Infectious Disease"/>
            <person name="Wu L."/>
            <person name="Ma J."/>
        </authorList>
    </citation>
    <scope>NUCLEOTIDE SEQUENCE [LARGE SCALE GENOMIC DNA]</scope>
    <source>
        <strain evidence="8">JCM 6833</strain>
    </source>
</reference>
<evidence type="ECO:0000256" key="3">
    <source>
        <dbReference type="ARBA" id="ARBA00022989"/>
    </source>
</evidence>
<organism evidence="7 8">
    <name type="scientific">Actinomadura fulvescens</name>
    <dbReference type="NCBI Taxonomy" id="46160"/>
    <lineage>
        <taxon>Bacteria</taxon>
        <taxon>Bacillati</taxon>
        <taxon>Actinomycetota</taxon>
        <taxon>Actinomycetes</taxon>
        <taxon>Streptosporangiales</taxon>
        <taxon>Thermomonosporaceae</taxon>
        <taxon>Actinomadura</taxon>
    </lineage>
</organism>
<feature type="transmembrane region" description="Helical" evidence="6">
    <location>
        <begin position="26"/>
        <end position="46"/>
    </location>
</feature>
<dbReference type="EMBL" id="BAAATD010000009">
    <property type="protein sequence ID" value="GAA2619029.1"/>
    <property type="molecule type" value="Genomic_DNA"/>
</dbReference>
<name>A0ABN3Q7D3_9ACTN</name>
<evidence type="ECO:0000313" key="7">
    <source>
        <dbReference type="EMBL" id="GAA2619029.1"/>
    </source>
</evidence>
<comment type="caution">
    <text evidence="7">The sequence shown here is derived from an EMBL/GenBank/DDBJ whole genome shotgun (WGS) entry which is preliminary data.</text>
</comment>
<keyword evidence="8" id="KW-1185">Reference proteome</keyword>
<dbReference type="PANTHER" id="PTHR30168:SF0">
    <property type="entry name" value="INNER MEMBRANE PROTEIN"/>
    <property type="match status" value="1"/>
</dbReference>
<gene>
    <name evidence="7" type="ORF">GCM10010411_63340</name>
</gene>
<dbReference type="RefSeq" id="WP_344546144.1">
    <property type="nucleotide sequence ID" value="NZ_BAAATD010000009.1"/>
</dbReference>
<accession>A0ABN3Q7D3</accession>
<evidence type="ECO:0000256" key="2">
    <source>
        <dbReference type="ARBA" id="ARBA00022692"/>
    </source>
</evidence>
<dbReference type="PANTHER" id="PTHR30168">
    <property type="entry name" value="PUTATIVE MEMBRANE PROTEIN YPFJ"/>
    <property type="match status" value="1"/>
</dbReference>
<dbReference type="Pfam" id="PF04228">
    <property type="entry name" value="Zn_peptidase"/>
    <property type="match status" value="1"/>
</dbReference>
<evidence type="ECO:0000313" key="8">
    <source>
        <dbReference type="Proteomes" id="UP001501509"/>
    </source>
</evidence>
<keyword evidence="3 6" id="KW-1133">Transmembrane helix</keyword>
<keyword evidence="4 6" id="KW-0472">Membrane</keyword>
<protein>
    <submittedName>
        <fullName evidence="7">Neutral zinc metallopeptidase</fullName>
    </submittedName>
</protein>
<comment type="subcellular location">
    <subcellularLocation>
        <location evidence="1">Membrane</location>
        <topology evidence="1">Single-pass membrane protein</topology>
    </subcellularLocation>
</comment>